<name>A0ABR1NJH2_9PEZI</name>
<dbReference type="Proteomes" id="UP001367316">
    <property type="component" value="Unassembled WGS sequence"/>
</dbReference>
<proteinExistence type="predicted"/>
<gene>
    <name evidence="1" type="ORF">JOL62DRAFT_607850</name>
</gene>
<reference evidence="1 2" key="1">
    <citation type="submission" date="2024-04" db="EMBL/GenBank/DDBJ databases">
        <title>Phyllosticta paracitricarpa is synonymous to the EU quarantine fungus P. citricarpa based on phylogenomic analyses.</title>
        <authorList>
            <consortium name="Lawrence Berkeley National Laboratory"/>
            <person name="Van ingen-buijs V.A."/>
            <person name="Van westerhoven A.C."/>
            <person name="Haridas S."/>
            <person name="Skiadas P."/>
            <person name="Martin F."/>
            <person name="Groenewald J.Z."/>
            <person name="Crous P.W."/>
            <person name="Seidl M.F."/>
        </authorList>
    </citation>
    <scope>NUCLEOTIDE SEQUENCE [LARGE SCALE GENOMIC DNA]</scope>
    <source>
        <strain evidence="1 2">CBS 141358</strain>
    </source>
</reference>
<evidence type="ECO:0000313" key="2">
    <source>
        <dbReference type="Proteomes" id="UP001367316"/>
    </source>
</evidence>
<accession>A0ABR1NJH2</accession>
<comment type="caution">
    <text evidence="1">The sequence shown here is derived from an EMBL/GenBank/DDBJ whole genome shotgun (WGS) entry which is preliminary data.</text>
</comment>
<organism evidence="1 2">
    <name type="scientific">Phyllosticta paracitricarpa</name>
    <dbReference type="NCBI Taxonomy" id="2016321"/>
    <lineage>
        <taxon>Eukaryota</taxon>
        <taxon>Fungi</taxon>
        <taxon>Dikarya</taxon>
        <taxon>Ascomycota</taxon>
        <taxon>Pezizomycotina</taxon>
        <taxon>Dothideomycetes</taxon>
        <taxon>Dothideomycetes incertae sedis</taxon>
        <taxon>Botryosphaeriales</taxon>
        <taxon>Phyllostictaceae</taxon>
        <taxon>Phyllosticta</taxon>
    </lineage>
</organism>
<keyword evidence="2" id="KW-1185">Reference proteome</keyword>
<dbReference type="EMBL" id="JBBPBF010000001">
    <property type="protein sequence ID" value="KAK7615333.1"/>
    <property type="molecule type" value="Genomic_DNA"/>
</dbReference>
<evidence type="ECO:0000313" key="1">
    <source>
        <dbReference type="EMBL" id="KAK7615333.1"/>
    </source>
</evidence>
<protein>
    <submittedName>
        <fullName evidence="1">Uncharacterized protein</fullName>
    </submittedName>
</protein>
<sequence length="101" mass="12076">MASSPNLYAELDEALDMASDSLVPDCIRHLAIDWATQRLEYLGFLLDKHLQLDPNCELRTRFLEHNMPEEWKDRFYRLKWLYWTFLRQGISALVFSRANRV</sequence>